<feature type="domain" description="AAA" evidence="1">
    <location>
        <begin position="5"/>
        <end position="169"/>
    </location>
</feature>
<protein>
    <recommendedName>
        <fullName evidence="1">AAA domain-containing protein</fullName>
    </recommendedName>
</protein>
<dbReference type="InterPro" id="IPR014433">
    <property type="entry name" value="CooC"/>
</dbReference>
<dbReference type="Pfam" id="PF13614">
    <property type="entry name" value="AAA_31"/>
    <property type="match status" value="1"/>
</dbReference>
<dbReference type="GO" id="GO:0005524">
    <property type="term" value="F:ATP binding"/>
    <property type="evidence" value="ECO:0007669"/>
    <property type="project" value="TreeGrafter"/>
</dbReference>
<dbReference type="SUPFAM" id="SSF52540">
    <property type="entry name" value="P-loop containing nucleoside triphosphate hydrolases"/>
    <property type="match status" value="1"/>
</dbReference>
<dbReference type="PANTHER" id="PTHR43384:SF7">
    <property type="entry name" value="CARBON-MONOXIDE DEHYDROGENASE ACCESSORY PROTEIN"/>
    <property type="match status" value="1"/>
</dbReference>
<dbReference type="GO" id="GO:0009898">
    <property type="term" value="C:cytoplasmic side of plasma membrane"/>
    <property type="evidence" value="ECO:0007669"/>
    <property type="project" value="TreeGrafter"/>
</dbReference>
<dbReference type="EMBL" id="LAZR01005249">
    <property type="protein sequence ID" value="KKN01539.1"/>
    <property type="molecule type" value="Genomic_DNA"/>
</dbReference>
<dbReference type="GO" id="GO:0051782">
    <property type="term" value="P:negative regulation of cell division"/>
    <property type="evidence" value="ECO:0007669"/>
    <property type="project" value="TreeGrafter"/>
</dbReference>
<dbReference type="InterPro" id="IPR050625">
    <property type="entry name" value="ParA/MinD_ATPase"/>
</dbReference>
<reference evidence="2" key="1">
    <citation type="journal article" date="2015" name="Nature">
        <title>Complex archaea that bridge the gap between prokaryotes and eukaryotes.</title>
        <authorList>
            <person name="Spang A."/>
            <person name="Saw J.H."/>
            <person name="Jorgensen S.L."/>
            <person name="Zaremba-Niedzwiedzka K."/>
            <person name="Martijn J."/>
            <person name="Lind A.E."/>
            <person name="van Eijk R."/>
            <person name="Schleper C."/>
            <person name="Guy L."/>
            <person name="Ettema T.J."/>
        </authorList>
    </citation>
    <scope>NUCLEOTIDE SEQUENCE</scope>
</reference>
<dbReference type="PIRSF" id="PIRSF005647">
    <property type="entry name" value="CooC"/>
    <property type="match status" value="1"/>
</dbReference>
<comment type="caution">
    <text evidence="2">The sequence shown here is derived from an EMBL/GenBank/DDBJ whole genome shotgun (WGS) entry which is preliminary data.</text>
</comment>
<sequence length="255" mass="28876">MRTIVSTGRGGTGKTTFIALLTKYWIKKKSLLLVDTDPDENLAEMVGVDLQKEGIKTISDILFDIRKGKVGEELKSLPRPVQIEYMFHLCLYEGDGFDLFSLGAKWTEGCYCQPNNILRSIIPKLSKNYDYTLIDSPAGLEHLNRKIMSEIDSIVAIVDPSKKSFHNVRRSLGVAREIGIKFKDFYIVSNYKFSNSLEESIKKLGLKHMGKIDYDENVEGYVLEGKSLLGLPEDSPAFLSVKKIIENWETQENQV</sequence>
<dbReference type="GO" id="GO:0016887">
    <property type="term" value="F:ATP hydrolysis activity"/>
    <property type="evidence" value="ECO:0007669"/>
    <property type="project" value="TreeGrafter"/>
</dbReference>
<dbReference type="InterPro" id="IPR027417">
    <property type="entry name" value="P-loop_NTPase"/>
</dbReference>
<gene>
    <name evidence="2" type="ORF">LCGC14_1126720</name>
</gene>
<dbReference type="InterPro" id="IPR025669">
    <property type="entry name" value="AAA_dom"/>
</dbReference>
<dbReference type="Gene3D" id="3.40.50.300">
    <property type="entry name" value="P-loop containing nucleotide triphosphate hydrolases"/>
    <property type="match status" value="1"/>
</dbReference>
<proteinExistence type="predicted"/>
<dbReference type="GO" id="GO:0005829">
    <property type="term" value="C:cytosol"/>
    <property type="evidence" value="ECO:0007669"/>
    <property type="project" value="TreeGrafter"/>
</dbReference>
<evidence type="ECO:0000313" key="2">
    <source>
        <dbReference type="EMBL" id="KKN01539.1"/>
    </source>
</evidence>
<organism evidence="2">
    <name type="scientific">marine sediment metagenome</name>
    <dbReference type="NCBI Taxonomy" id="412755"/>
    <lineage>
        <taxon>unclassified sequences</taxon>
        <taxon>metagenomes</taxon>
        <taxon>ecological metagenomes</taxon>
    </lineage>
</organism>
<dbReference type="AlphaFoldDB" id="A0A0F9M739"/>
<dbReference type="PANTHER" id="PTHR43384">
    <property type="entry name" value="SEPTUM SITE-DETERMINING PROTEIN MIND HOMOLOG, CHLOROPLASTIC-RELATED"/>
    <property type="match status" value="1"/>
</dbReference>
<accession>A0A0F9M739</accession>
<name>A0A0F9M739_9ZZZZ</name>
<evidence type="ECO:0000259" key="1">
    <source>
        <dbReference type="Pfam" id="PF13614"/>
    </source>
</evidence>